<keyword evidence="3" id="KW-1185">Reference proteome</keyword>
<proteinExistence type="predicted"/>
<evidence type="ECO:0000256" key="1">
    <source>
        <dbReference type="SAM" id="MobiDB-lite"/>
    </source>
</evidence>
<dbReference type="GeneID" id="87836321"/>
<comment type="caution">
    <text evidence="2">The sequence shown here is derived from an EMBL/GenBank/DDBJ whole genome shotgun (WGS) entry which is preliminary data.</text>
</comment>
<dbReference type="RefSeq" id="XP_062664199.1">
    <property type="nucleotide sequence ID" value="XM_062799373.1"/>
</dbReference>
<sequence length="224" mass="24015">MMGLVVRRRRGRQGRVDKTGRANTAECLSLASDAVRLLPQDRDRVYGGSRSMRWGGCRAMRQIDGSCVPFDAPWVGCAPSPVSLVCRTACTVICCIVTVSASLCVVSQRSPAIFPGDNTTQHMAASGCLSVCPAEPLGLDMAAVKVLVGLCSPSRLATDVTSRQKSDGNCEGCGCCVTTLTARKRDNRRRHGSQRLQPSRSGPSRGRSPFLLGGDLEPGRYRLE</sequence>
<organism evidence="2 3">
    <name type="scientific">Chaetomium fimeti</name>
    <dbReference type="NCBI Taxonomy" id="1854472"/>
    <lineage>
        <taxon>Eukaryota</taxon>
        <taxon>Fungi</taxon>
        <taxon>Dikarya</taxon>
        <taxon>Ascomycota</taxon>
        <taxon>Pezizomycotina</taxon>
        <taxon>Sordariomycetes</taxon>
        <taxon>Sordariomycetidae</taxon>
        <taxon>Sordariales</taxon>
        <taxon>Chaetomiaceae</taxon>
        <taxon>Chaetomium</taxon>
    </lineage>
</organism>
<evidence type="ECO:0000313" key="2">
    <source>
        <dbReference type="EMBL" id="KAK3300685.1"/>
    </source>
</evidence>
<feature type="region of interest" description="Disordered" evidence="1">
    <location>
        <begin position="186"/>
        <end position="224"/>
    </location>
</feature>
<name>A0AAE0HQ61_9PEZI</name>
<dbReference type="AlphaFoldDB" id="A0AAE0HQ61"/>
<dbReference type="Proteomes" id="UP001278766">
    <property type="component" value="Unassembled WGS sequence"/>
</dbReference>
<reference evidence="2" key="2">
    <citation type="submission" date="2023-06" db="EMBL/GenBank/DDBJ databases">
        <authorList>
            <consortium name="Lawrence Berkeley National Laboratory"/>
            <person name="Haridas S."/>
            <person name="Hensen N."/>
            <person name="Bonometti L."/>
            <person name="Westerberg I."/>
            <person name="Brannstrom I.O."/>
            <person name="Guillou S."/>
            <person name="Cros-Aarteil S."/>
            <person name="Calhoun S."/>
            <person name="Kuo A."/>
            <person name="Mondo S."/>
            <person name="Pangilinan J."/>
            <person name="Riley R."/>
            <person name="Labutti K."/>
            <person name="Andreopoulos B."/>
            <person name="Lipzen A."/>
            <person name="Chen C."/>
            <person name="Yanf M."/>
            <person name="Daum C."/>
            <person name="Ng V."/>
            <person name="Clum A."/>
            <person name="Steindorff A."/>
            <person name="Ohm R."/>
            <person name="Martin F."/>
            <person name="Silar P."/>
            <person name="Natvig D."/>
            <person name="Lalanne C."/>
            <person name="Gautier V."/>
            <person name="Ament-Velasquez S.L."/>
            <person name="Kruys A."/>
            <person name="Hutchinson M.I."/>
            <person name="Powell A.J."/>
            <person name="Barry K."/>
            <person name="Miller A.N."/>
            <person name="Grigoriev I.V."/>
            <person name="Debuchy R."/>
            <person name="Gladieux P."/>
            <person name="Thoren M.H."/>
            <person name="Johannesson H."/>
        </authorList>
    </citation>
    <scope>NUCLEOTIDE SEQUENCE</scope>
    <source>
        <strain evidence="2">CBS 168.71</strain>
    </source>
</reference>
<protein>
    <submittedName>
        <fullName evidence="2">Uncharacterized protein</fullName>
    </submittedName>
</protein>
<evidence type="ECO:0000313" key="3">
    <source>
        <dbReference type="Proteomes" id="UP001278766"/>
    </source>
</evidence>
<gene>
    <name evidence="2" type="ORF">B0H64DRAFT_20797</name>
</gene>
<reference evidence="2" key="1">
    <citation type="journal article" date="2023" name="Mol. Phylogenet. Evol.">
        <title>Genome-scale phylogeny and comparative genomics of the fungal order Sordariales.</title>
        <authorList>
            <person name="Hensen N."/>
            <person name="Bonometti L."/>
            <person name="Westerberg I."/>
            <person name="Brannstrom I.O."/>
            <person name="Guillou S."/>
            <person name="Cros-Aarteil S."/>
            <person name="Calhoun S."/>
            <person name="Haridas S."/>
            <person name="Kuo A."/>
            <person name="Mondo S."/>
            <person name="Pangilinan J."/>
            <person name="Riley R."/>
            <person name="LaButti K."/>
            <person name="Andreopoulos B."/>
            <person name="Lipzen A."/>
            <person name="Chen C."/>
            <person name="Yan M."/>
            <person name="Daum C."/>
            <person name="Ng V."/>
            <person name="Clum A."/>
            <person name="Steindorff A."/>
            <person name="Ohm R.A."/>
            <person name="Martin F."/>
            <person name="Silar P."/>
            <person name="Natvig D.O."/>
            <person name="Lalanne C."/>
            <person name="Gautier V."/>
            <person name="Ament-Velasquez S.L."/>
            <person name="Kruys A."/>
            <person name="Hutchinson M.I."/>
            <person name="Powell A.J."/>
            <person name="Barry K."/>
            <person name="Miller A.N."/>
            <person name="Grigoriev I.V."/>
            <person name="Debuchy R."/>
            <person name="Gladieux P."/>
            <person name="Hiltunen Thoren M."/>
            <person name="Johannesson H."/>
        </authorList>
    </citation>
    <scope>NUCLEOTIDE SEQUENCE</scope>
    <source>
        <strain evidence="2">CBS 168.71</strain>
    </source>
</reference>
<dbReference type="EMBL" id="JAUEPN010000001">
    <property type="protein sequence ID" value="KAK3300685.1"/>
    <property type="molecule type" value="Genomic_DNA"/>
</dbReference>
<feature type="compositionally biased region" description="Low complexity" evidence="1">
    <location>
        <begin position="198"/>
        <end position="209"/>
    </location>
</feature>
<accession>A0AAE0HQ61</accession>